<dbReference type="PANTHER" id="PTHR11093">
    <property type="entry name" value="RUVB-RELATED REPTIN AND PONTIN"/>
    <property type="match status" value="1"/>
</dbReference>
<dbReference type="InterPro" id="IPR042487">
    <property type="entry name" value="RuvBL1/2_DNA/RNA_bd_dom"/>
</dbReference>
<keyword evidence="1" id="KW-0067">ATP-binding</keyword>
<dbReference type="InterPro" id="IPR010339">
    <property type="entry name" value="TIP49_P-loop"/>
</dbReference>
<keyword evidence="1" id="KW-0547">Nucleotide-binding</keyword>
<evidence type="ECO:0000313" key="4">
    <source>
        <dbReference type="Proteomes" id="UP001237642"/>
    </source>
</evidence>
<sequence length="195" mass="21613">MADRALLFAGPPGTGTTALALRVSQELDSEVPFCPMVAVGVIYIKANSEAVKRVGRSDAFATKFDLEAEKYVPLPKGEVHKKEMVQDVTLHDLDAANARSQGGQYISYASLKVVLYYGGAFVVSPHTGGKKYEAKKKLVKNNVEVKKLSVEEINDMFSYVIGPLDWLYYFRNGITPDNGYKLLERDDQVPELVYV</sequence>
<evidence type="ECO:0000256" key="1">
    <source>
        <dbReference type="RuleBase" id="RU363048"/>
    </source>
</evidence>
<keyword evidence="1" id="KW-0805">Transcription regulation</keyword>
<reference evidence="3" key="1">
    <citation type="submission" date="2023-02" db="EMBL/GenBank/DDBJ databases">
        <title>Genome of toxic invasive species Heracleum sosnowskyi carries increased number of genes despite the absence of recent whole-genome duplications.</title>
        <authorList>
            <person name="Schelkunov M."/>
            <person name="Shtratnikova V."/>
            <person name="Makarenko M."/>
            <person name="Klepikova A."/>
            <person name="Omelchenko D."/>
            <person name="Novikova G."/>
            <person name="Obukhova E."/>
            <person name="Bogdanov V."/>
            <person name="Penin A."/>
            <person name="Logacheva M."/>
        </authorList>
    </citation>
    <scope>NUCLEOTIDE SEQUENCE</scope>
    <source>
        <strain evidence="3">Hsosn_3</strain>
        <tissue evidence="3">Leaf</tissue>
    </source>
</reference>
<keyword evidence="4" id="KW-1185">Reference proteome</keyword>
<keyword evidence="1" id="KW-0378">Hydrolase</keyword>
<gene>
    <name evidence="3" type="ORF">POM88_013190</name>
</gene>
<keyword evidence="1" id="KW-0539">Nucleus</keyword>
<evidence type="ECO:0000313" key="3">
    <source>
        <dbReference type="EMBL" id="KAK1394134.1"/>
    </source>
</evidence>
<feature type="domain" description="TIP49 P-loop" evidence="2">
    <location>
        <begin position="1"/>
        <end position="39"/>
    </location>
</feature>
<comment type="catalytic activity">
    <reaction evidence="1">
        <text>ATP + H2O = ADP + phosphate + H(+)</text>
        <dbReference type="Rhea" id="RHEA:13065"/>
        <dbReference type="ChEBI" id="CHEBI:15377"/>
        <dbReference type="ChEBI" id="CHEBI:15378"/>
        <dbReference type="ChEBI" id="CHEBI:30616"/>
        <dbReference type="ChEBI" id="CHEBI:43474"/>
        <dbReference type="ChEBI" id="CHEBI:456216"/>
        <dbReference type="EC" id="3.6.4.12"/>
    </reaction>
</comment>
<name>A0AAD8IXX2_9APIA</name>
<keyword evidence="1" id="KW-0347">Helicase</keyword>
<comment type="similarity">
    <text evidence="1">Belongs to the RuvB family.</text>
</comment>
<dbReference type="GO" id="GO:0016787">
    <property type="term" value="F:hydrolase activity"/>
    <property type="evidence" value="ECO:0007669"/>
    <property type="project" value="UniProtKB-KW"/>
</dbReference>
<dbReference type="Pfam" id="PF06068">
    <property type="entry name" value="TIP49"/>
    <property type="match status" value="2"/>
</dbReference>
<keyword evidence="1" id="KW-0804">Transcription</keyword>
<accession>A0AAD8IXX2</accession>
<comment type="caution">
    <text evidence="3">The sequence shown here is derived from an EMBL/GenBank/DDBJ whole genome shotgun (WGS) entry which is preliminary data.</text>
</comment>
<dbReference type="Gene3D" id="2.40.50.360">
    <property type="entry name" value="RuvB-like helicase, domain II"/>
    <property type="match status" value="1"/>
</dbReference>
<dbReference type="EC" id="3.6.4.12" evidence="1"/>
<proteinExistence type="inferred from homology"/>
<dbReference type="GO" id="GO:0005524">
    <property type="term" value="F:ATP binding"/>
    <property type="evidence" value="ECO:0007669"/>
    <property type="project" value="UniProtKB-KW"/>
</dbReference>
<feature type="domain" description="TIP49 P-loop" evidence="2">
    <location>
        <begin position="40"/>
        <end position="102"/>
    </location>
</feature>
<dbReference type="Proteomes" id="UP001237642">
    <property type="component" value="Unassembled WGS sequence"/>
</dbReference>
<evidence type="ECO:0000259" key="2">
    <source>
        <dbReference type="Pfam" id="PF06068"/>
    </source>
</evidence>
<organism evidence="3 4">
    <name type="scientific">Heracleum sosnowskyi</name>
    <dbReference type="NCBI Taxonomy" id="360622"/>
    <lineage>
        <taxon>Eukaryota</taxon>
        <taxon>Viridiplantae</taxon>
        <taxon>Streptophyta</taxon>
        <taxon>Embryophyta</taxon>
        <taxon>Tracheophyta</taxon>
        <taxon>Spermatophyta</taxon>
        <taxon>Magnoliopsida</taxon>
        <taxon>eudicotyledons</taxon>
        <taxon>Gunneridae</taxon>
        <taxon>Pentapetalae</taxon>
        <taxon>asterids</taxon>
        <taxon>campanulids</taxon>
        <taxon>Apiales</taxon>
        <taxon>Apiaceae</taxon>
        <taxon>Apioideae</taxon>
        <taxon>apioid superclade</taxon>
        <taxon>Tordylieae</taxon>
        <taxon>Tordyliinae</taxon>
        <taxon>Heracleum</taxon>
    </lineage>
</organism>
<dbReference type="InterPro" id="IPR027238">
    <property type="entry name" value="RuvB-like"/>
</dbReference>
<protein>
    <recommendedName>
        <fullName evidence="1">RuvB-like helicase</fullName>
        <ecNumber evidence="1">3.6.4.12</ecNumber>
    </recommendedName>
</protein>
<dbReference type="EMBL" id="JAUIZM010000003">
    <property type="protein sequence ID" value="KAK1394134.1"/>
    <property type="molecule type" value="Genomic_DNA"/>
</dbReference>
<dbReference type="AlphaFoldDB" id="A0AAD8IXX2"/>
<dbReference type="GO" id="GO:0003678">
    <property type="term" value="F:DNA helicase activity"/>
    <property type="evidence" value="ECO:0007669"/>
    <property type="project" value="UniProtKB-EC"/>
</dbReference>
<reference evidence="3" key="2">
    <citation type="submission" date="2023-05" db="EMBL/GenBank/DDBJ databases">
        <authorList>
            <person name="Schelkunov M.I."/>
        </authorList>
    </citation>
    <scope>NUCLEOTIDE SEQUENCE</scope>
    <source>
        <strain evidence="3">Hsosn_3</strain>
        <tissue evidence="3">Leaf</tissue>
    </source>
</reference>